<comment type="pathway">
    <text evidence="3">Protein modification; protein ubiquitination.</text>
</comment>
<feature type="transmembrane region" description="Helical" evidence="16">
    <location>
        <begin position="51"/>
        <end position="76"/>
    </location>
</feature>
<accession>A0A6A1VED8</accession>
<evidence type="ECO:0000256" key="5">
    <source>
        <dbReference type="ARBA" id="ARBA00022679"/>
    </source>
</evidence>
<dbReference type="EC" id="2.3.2.27" evidence="4"/>
<comment type="similarity">
    <text evidence="13">Belongs to the RING-type zinc finger family. ATL subfamily.</text>
</comment>
<proteinExistence type="inferred from homology"/>
<keyword evidence="11 16" id="KW-1133">Transmembrane helix</keyword>
<dbReference type="AlphaFoldDB" id="A0A6A1VED8"/>
<dbReference type="SMART" id="SM00184">
    <property type="entry name" value="RING"/>
    <property type="match status" value="1"/>
</dbReference>
<keyword evidence="10" id="KW-0862">Zinc</keyword>
<dbReference type="PROSITE" id="PS50089">
    <property type="entry name" value="ZF_RING_2"/>
    <property type="match status" value="1"/>
</dbReference>
<keyword evidence="12 16" id="KW-0472">Membrane</keyword>
<gene>
    <name evidence="18" type="ORF">CJ030_MR6G024595</name>
</gene>
<dbReference type="PANTHER" id="PTHR46913">
    <property type="entry name" value="RING-H2 FINGER PROTEIN ATL16"/>
    <property type="match status" value="1"/>
</dbReference>
<dbReference type="EMBL" id="RXIC02000024">
    <property type="protein sequence ID" value="KAB1210187.1"/>
    <property type="molecule type" value="Genomic_DNA"/>
</dbReference>
<dbReference type="Proteomes" id="UP000516437">
    <property type="component" value="Chromosome 6"/>
</dbReference>
<keyword evidence="19" id="KW-1185">Reference proteome</keyword>
<dbReference type="PANTHER" id="PTHR46913:SF19">
    <property type="entry name" value="RING-TYPE E3 UBIQUITIN TRANSFERASE"/>
    <property type="match status" value="1"/>
</dbReference>
<feature type="domain" description="RING-type" evidence="17">
    <location>
        <begin position="147"/>
        <end position="189"/>
    </location>
</feature>
<evidence type="ECO:0000256" key="4">
    <source>
        <dbReference type="ARBA" id="ARBA00012483"/>
    </source>
</evidence>
<evidence type="ECO:0000256" key="14">
    <source>
        <dbReference type="PROSITE-ProRule" id="PRU00175"/>
    </source>
</evidence>
<feature type="region of interest" description="Disordered" evidence="15">
    <location>
        <begin position="1"/>
        <end position="44"/>
    </location>
</feature>
<feature type="compositionally biased region" description="Basic and acidic residues" evidence="15">
    <location>
        <begin position="286"/>
        <end position="295"/>
    </location>
</feature>
<keyword evidence="7" id="KW-0479">Metal-binding</keyword>
<evidence type="ECO:0000256" key="16">
    <source>
        <dbReference type="SAM" id="Phobius"/>
    </source>
</evidence>
<feature type="compositionally biased region" description="Polar residues" evidence="15">
    <location>
        <begin position="385"/>
        <end position="394"/>
    </location>
</feature>
<sequence length="394" mass="43457">MGIGHRKRLQTETPPIPPLGRALPPQQPPIYPKPLLSPGRERSIQQKQKHLIRTGFTITALLIGVALLVGIIRSILNRHYSRRNSSRRRNAPILFHPQEDLLDEDRGPAIDHPIWFIHTVGLQQSVIDSITVCNYRKDEGLIDGTECSVCLSEFEEDESLRLLPKCSHAFHLTCIDTWLRSHKNCPLCRAPIVSEATGSQVSVDEPNMRDTVPSQETQVENLQNHTGVESNQVGDGGTSEVGADDEIHIALAIEDGRRAETSKNSTHDSSSTNCHSRVLSNLADNQRVEKEEIQPMRRSVSMDSSSASMIYHAVANIVTDQGSSKTQPGQLKLSSKEIVAKPDSGTTNRSKMTKSSSIGRSLQKGPVSMRSFSSSRRFLPSRQSKSAPSSILPS</sequence>
<keyword evidence="8 14" id="KW-0863">Zinc-finger</keyword>
<keyword evidence="6 16" id="KW-0812">Transmembrane</keyword>
<evidence type="ECO:0000256" key="10">
    <source>
        <dbReference type="ARBA" id="ARBA00022833"/>
    </source>
</evidence>
<dbReference type="InterPro" id="IPR013083">
    <property type="entry name" value="Znf_RING/FYVE/PHD"/>
</dbReference>
<dbReference type="CDD" id="cd16461">
    <property type="entry name" value="RING-H2_EL5-like"/>
    <property type="match status" value="1"/>
</dbReference>
<evidence type="ECO:0000256" key="15">
    <source>
        <dbReference type="SAM" id="MobiDB-lite"/>
    </source>
</evidence>
<comment type="subcellular location">
    <subcellularLocation>
        <location evidence="2">Membrane</location>
        <topology evidence="2">Single-pass membrane protein</topology>
    </subcellularLocation>
</comment>
<evidence type="ECO:0000256" key="7">
    <source>
        <dbReference type="ARBA" id="ARBA00022723"/>
    </source>
</evidence>
<comment type="caution">
    <text evidence="18">The sequence shown here is derived from an EMBL/GenBank/DDBJ whole genome shotgun (WGS) entry which is preliminary data.</text>
</comment>
<organism evidence="18 19">
    <name type="scientific">Morella rubra</name>
    <name type="common">Chinese bayberry</name>
    <dbReference type="NCBI Taxonomy" id="262757"/>
    <lineage>
        <taxon>Eukaryota</taxon>
        <taxon>Viridiplantae</taxon>
        <taxon>Streptophyta</taxon>
        <taxon>Embryophyta</taxon>
        <taxon>Tracheophyta</taxon>
        <taxon>Spermatophyta</taxon>
        <taxon>Magnoliopsida</taxon>
        <taxon>eudicotyledons</taxon>
        <taxon>Gunneridae</taxon>
        <taxon>Pentapetalae</taxon>
        <taxon>rosids</taxon>
        <taxon>fabids</taxon>
        <taxon>Fagales</taxon>
        <taxon>Myricaceae</taxon>
        <taxon>Morella</taxon>
    </lineage>
</organism>
<evidence type="ECO:0000256" key="6">
    <source>
        <dbReference type="ARBA" id="ARBA00022692"/>
    </source>
</evidence>
<evidence type="ECO:0000256" key="12">
    <source>
        <dbReference type="ARBA" id="ARBA00023136"/>
    </source>
</evidence>
<dbReference type="FunFam" id="3.30.40.10:FF:000233">
    <property type="entry name" value="RING-H2 finger protein ATL54"/>
    <property type="match status" value="1"/>
</dbReference>
<dbReference type="InterPro" id="IPR044600">
    <property type="entry name" value="ATL1/ATL16-like"/>
</dbReference>
<feature type="compositionally biased region" description="Low complexity" evidence="15">
    <location>
        <begin position="368"/>
        <end position="384"/>
    </location>
</feature>
<feature type="compositionally biased region" description="Polar residues" evidence="15">
    <location>
        <begin position="344"/>
        <end position="360"/>
    </location>
</feature>
<evidence type="ECO:0000256" key="13">
    <source>
        <dbReference type="ARBA" id="ARBA00024209"/>
    </source>
</evidence>
<keyword evidence="9" id="KW-0833">Ubl conjugation pathway</keyword>
<dbReference type="GO" id="GO:0016567">
    <property type="term" value="P:protein ubiquitination"/>
    <property type="evidence" value="ECO:0007669"/>
    <property type="project" value="UniProtKB-UniPathway"/>
</dbReference>
<evidence type="ECO:0000313" key="19">
    <source>
        <dbReference type="Proteomes" id="UP000516437"/>
    </source>
</evidence>
<evidence type="ECO:0000313" key="18">
    <source>
        <dbReference type="EMBL" id="KAB1210187.1"/>
    </source>
</evidence>
<evidence type="ECO:0000256" key="1">
    <source>
        <dbReference type="ARBA" id="ARBA00000900"/>
    </source>
</evidence>
<evidence type="ECO:0000256" key="9">
    <source>
        <dbReference type="ARBA" id="ARBA00022786"/>
    </source>
</evidence>
<evidence type="ECO:0000259" key="17">
    <source>
        <dbReference type="PROSITE" id="PS50089"/>
    </source>
</evidence>
<dbReference type="Pfam" id="PF13639">
    <property type="entry name" value="zf-RING_2"/>
    <property type="match status" value="1"/>
</dbReference>
<keyword evidence="5" id="KW-0808">Transferase</keyword>
<dbReference type="InterPro" id="IPR001841">
    <property type="entry name" value="Znf_RING"/>
</dbReference>
<evidence type="ECO:0000256" key="8">
    <source>
        <dbReference type="ARBA" id="ARBA00022771"/>
    </source>
</evidence>
<dbReference type="OrthoDB" id="9984778at2759"/>
<comment type="catalytic activity">
    <reaction evidence="1">
        <text>S-ubiquitinyl-[E2 ubiquitin-conjugating enzyme]-L-cysteine + [acceptor protein]-L-lysine = [E2 ubiquitin-conjugating enzyme]-L-cysteine + N(6)-ubiquitinyl-[acceptor protein]-L-lysine.</text>
        <dbReference type="EC" id="2.3.2.27"/>
    </reaction>
</comment>
<evidence type="ECO:0000256" key="3">
    <source>
        <dbReference type="ARBA" id="ARBA00004906"/>
    </source>
</evidence>
<feature type="region of interest" description="Disordered" evidence="15">
    <location>
        <begin position="338"/>
        <end position="394"/>
    </location>
</feature>
<dbReference type="GO" id="GO:0008270">
    <property type="term" value="F:zinc ion binding"/>
    <property type="evidence" value="ECO:0007669"/>
    <property type="project" value="UniProtKB-KW"/>
</dbReference>
<dbReference type="GO" id="GO:0061630">
    <property type="term" value="F:ubiquitin protein ligase activity"/>
    <property type="evidence" value="ECO:0007669"/>
    <property type="project" value="UniProtKB-EC"/>
</dbReference>
<protein>
    <recommendedName>
        <fullName evidence="4">RING-type E3 ubiquitin transferase</fullName>
        <ecNumber evidence="4">2.3.2.27</ecNumber>
    </recommendedName>
</protein>
<name>A0A6A1VED8_9ROSI</name>
<dbReference type="GO" id="GO:0016020">
    <property type="term" value="C:membrane"/>
    <property type="evidence" value="ECO:0007669"/>
    <property type="project" value="UniProtKB-SubCell"/>
</dbReference>
<dbReference type="Gene3D" id="3.30.40.10">
    <property type="entry name" value="Zinc/RING finger domain, C3HC4 (zinc finger)"/>
    <property type="match status" value="1"/>
</dbReference>
<evidence type="ECO:0000256" key="2">
    <source>
        <dbReference type="ARBA" id="ARBA00004167"/>
    </source>
</evidence>
<dbReference type="SUPFAM" id="SSF57850">
    <property type="entry name" value="RING/U-box"/>
    <property type="match status" value="1"/>
</dbReference>
<feature type="region of interest" description="Disordered" evidence="15">
    <location>
        <begin position="255"/>
        <end position="301"/>
    </location>
</feature>
<feature type="compositionally biased region" description="Polar residues" evidence="15">
    <location>
        <begin position="262"/>
        <end position="284"/>
    </location>
</feature>
<evidence type="ECO:0000256" key="11">
    <source>
        <dbReference type="ARBA" id="ARBA00022989"/>
    </source>
</evidence>
<reference evidence="18 19" key="1">
    <citation type="journal article" date="2019" name="Plant Biotechnol. J.">
        <title>The red bayberry genome and genetic basis of sex determination.</title>
        <authorList>
            <person name="Jia H.M."/>
            <person name="Jia H.J."/>
            <person name="Cai Q.L."/>
            <person name="Wang Y."/>
            <person name="Zhao H.B."/>
            <person name="Yang W.F."/>
            <person name="Wang G.Y."/>
            <person name="Li Y.H."/>
            <person name="Zhan D.L."/>
            <person name="Shen Y.T."/>
            <person name="Niu Q.F."/>
            <person name="Chang L."/>
            <person name="Qiu J."/>
            <person name="Zhao L."/>
            <person name="Xie H.B."/>
            <person name="Fu W.Y."/>
            <person name="Jin J."/>
            <person name="Li X.W."/>
            <person name="Jiao Y."/>
            <person name="Zhou C.C."/>
            <person name="Tu T."/>
            <person name="Chai C.Y."/>
            <person name="Gao J.L."/>
            <person name="Fan L.J."/>
            <person name="van de Weg E."/>
            <person name="Wang J.Y."/>
            <person name="Gao Z.S."/>
        </authorList>
    </citation>
    <scope>NUCLEOTIDE SEQUENCE [LARGE SCALE GENOMIC DNA]</scope>
    <source>
        <tissue evidence="18">Leaves</tissue>
    </source>
</reference>
<dbReference type="UniPathway" id="UPA00143"/>